<proteinExistence type="predicted"/>
<feature type="transmembrane region" description="Helical" evidence="1">
    <location>
        <begin position="82"/>
        <end position="103"/>
    </location>
</feature>
<keyword evidence="1" id="KW-0812">Transmembrane</keyword>
<feature type="transmembrane region" description="Helical" evidence="1">
    <location>
        <begin position="41"/>
        <end position="61"/>
    </location>
</feature>
<organism evidence="2 3">
    <name type="scientific">bacterium (Candidatus Blackallbacteria) CG17_big_fil_post_rev_8_21_14_2_50_48_46</name>
    <dbReference type="NCBI Taxonomy" id="2014261"/>
    <lineage>
        <taxon>Bacteria</taxon>
        <taxon>Candidatus Blackallbacteria</taxon>
    </lineage>
</organism>
<keyword evidence="1" id="KW-0472">Membrane</keyword>
<dbReference type="Proteomes" id="UP000231019">
    <property type="component" value="Unassembled WGS sequence"/>
</dbReference>
<name>A0A2M7FYJ8_9BACT</name>
<sequence>MSFILLLLYLLEVGVEGYMFRIVLEGCKDRPVKEVFVDIFAVNMVTLVLVVLVLGRVLVGLDFNMAMVSSFRTAMIVLPQTLVKVSLFTILADAIVLPLYLHIRYPGRYDPVDTAFKAGIMNMPAMLIAAVLWIFTELINEFLLWIRL</sequence>
<evidence type="ECO:0000256" key="1">
    <source>
        <dbReference type="SAM" id="Phobius"/>
    </source>
</evidence>
<dbReference type="AlphaFoldDB" id="A0A2M7FYJ8"/>
<protein>
    <submittedName>
        <fullName evidence="2">Uncharacterized protein</fullName>
    </submittedName>
</protein>
<reference evidence="2 3" key="1">
    <citation type="submission" date="2017-09" db="EMBL/GenBank/DDBJ databases">
        <title>Depth-based differentiation of microbial function through sediment-hosted aquifers and enrichment of novel symbionts in the deep terrestrial subsurface.</title>
        <authorList>
            <person name="Probst A.J."/>
            <person name="Ladd B."/>
            <person name="Jarett J.K."/>
            <person name="Geller-Mcgrath D.E."/>
            <person name="Sieber C.M."/>
            <person name="Emerson J.B."/>
            <person name="Anantharaman K."/>
            <person name="Thomas B.C."/>
            <person name="Malmstrom R."/>
            <person name="Stieglmeier M."/>
            <person name="Klingl A."/>
            <person name="Woyke T."/>
            <person name="Ryan C.M."/>
            <person name="Banfield J.F."/>
        </authorList>
    </citation>
    <scope>NUCLEOTIDE SEQUENCE [LARGE SCALE GENOMIC DNA]</scope>
    <source>
        <strain evidence="2">CG17_big_fil_post_rev_8_21_14_2_50_48_46</strain>
    </source>
</reference>
<feature type="transmembrane region" description="Helical" evidence="1">
    <location>
        <begin position="123"/>
        <end position="146"/>
    </location>
</feature>
<keyword evidence="1" id="KW-1133">Transmembrane helix</keyword>
<comment type="caution">
    <text evidence="2">The sequence shown here is derived from an EMBL/GenBank/DDBJ whole genome shotgun (WGS) entry which is preliminary data.</text>
</comment>
<gene>
    <name evidence="2" type="ORF">COW36_24530</name>
</gene>
<accession>A0A2M7FYJ8</accession>
<dbReference type="EMBL" id="PFFQ01000066">
    <property type="protein sequence ID" value="PIW13836.1"/>
    <property type="molecule type" value="Genomic_DNA"/>
</dbReference>
<evidence type="ECO:0000313" key="3">
    <source>
        <dbReference type="Proteomes" id="UP000231019"/>
    </source>
</evidence>
<evidence type="ECO:0000313" key="2">
    <source>
        <dbReference type="EMBL" id="PIW13836.1"/>
    </source>
</evidence>